<feature type="domain" description="Calcineurin-like phosphoesterase" evidence="6">
    <location>
        <begin position="5"/>
        <end position="167"/>
    </location>
</feature>
<dbReference type="Gene3D" id="3.60.21.10">
    <property type="match status" value="1"/>
</dbReference>
<dbReference type="OrthoDB" id="9773856at2"/>
<dbReference type="STRING" id="446860.AS188_04100"/>
<evidence type="ECO:0000256" key="3">
    <source>
        <dbReference type="ARBA" id="ARBA00022722"/>
    </source>
</evidence>
<reference evidence="8 10" key="2">
    <citation type="submission" date="2019-07" db="EMBL/GenBank/DDBJ databases">
        <title>Whole genome shotgun sequence of Kocuria flava NBRC 107626.</title>
        <authorList>
            <person name="Hosoyama A."/>
            <person name="Uohara A."/>
            <person name="Ohji S."/>
            <person name="Ichikawa N."/>
        </authorList>
    </citation>
    <scope>NUCLEOTIDE SEQUENCE [LARGE SCALE GENOMIC DNA]</scope>
    <source>
        <strain evidence="8 10">NBRC 107626</strain>
    </source>
</reference>
<keyword evidence="4" id="KW-0378">Hydrolase</keyword>
<evidence type="ECO:0000313" key="9">
    <source>
        <dbReference type="Proteomes" id="UP000057181"/>
    </source>
</evidence>
<evidence type="ECO:0000313" key="8">
    <source>
        <dbReference type="EMBL" id="GEO90732.1"/>
    </source>
</evidence>
<dbReference type="CDD" id="cd00840">
    <property type="entry name" value="MPP_Mre11_N"/>
    <property type="match status" value="1"/>
</dbReference>
<dbReference type="InterPro" id="IPR041796">
    <property type="entry name" value="Mre11_N"/>
</dbReference>
<sequence>MTSTRFLHTSDWQLGMTRHYLEGEAQSRYTGDRVETIRRIGELARERGCAFVVVAGDVFEHANLSRRDVGRALDAMGSVGLPVYLLPGNHDPLGPGSLWGRPDFRDLAPANVVLLDERGPHPVVDGVELVAAPWRSKRPDTDPVAPALEGLEADGTLRIVVGHGMLDELDPDRTSLTTVRRAPLDEALARGAIHYVALGDRHIRWPEDGHGAIHYSGTHESTGFREPGRGHVLEVDLDDDGPRVTAHPVGQWEHRVLTRHLDGAEDVEALRAELAALTPKERIVLKTVFTGTLNLSEAAALEALLEQQAEVFASLNAWERHTDLAVVPDRHEFEDLDVGGYAADAVAELRATAASETAEAPAAGDALRLLYRLVGGAAR</sequence>
<keyword evidence="10" id="KW-1185">Reference proteome</keyword>
<evidence type="ECO:0000256" key="2">
    <source>
        <dbReference type="ARBA" id="ARBA00013365"/>
    </source>
</evidence>
<keyword evidence="5 8" id="KW-0269">Exonuclease</keyword>
<dbReference type="InterPro" id="IPR004843">
    <property type="entry name" value="Calcineurin-like_PHP"/>
</dbReference>
<evidence type="ECO:0000259" key="6">
    <source>
        <dbReference type="Pfam" id="PF00149"/>
    </source>
</evidence>
<evidence type="ECO:0000313" key="7">
    <source>
        <dbReference type="EMBL" id="ALU39068.1"/>
    </source>
</evidence>
<dbReference type="PIRSF" id="PIRSF033093">
    <property type="entry name" value="UCP_ML1119"/>
    <property type="match status" value="1"/>
</dbReference>
<dbReference type="AlphaFoldDB" id="A0A0U3I6W9"/>
<evidence type="ECO:0000313" key="10">
    <source>
        <dbReference type="Proteomes" id="UP000321155"/>
    </source>
</evidence>
<dbReference type="KEGG" id="kfv:AS188_04100"/>
<keyword evidence="3" id="KW-0540">Nuclease</keyword>
<dbReference type="InterPro" id="IPR050535">
    <property type="entry name" value="DNA_Repair-Maintenance_Comp"/>
</dbReference>
<dbReference type="GO" id="GO:0004527">
    <property type="term" value="F:exonuclease activity"/>
    <property type="evidence" value="ECO:0007669"/>
    <property type="project" value="UniProtKB-KW"/>
</dbReference>
<protein>
    <recommendedName>
        <fullName evidence="2">Nuclease SbcCD subunit D</fullName>
    </recommendedName>
</protein>
<name>A0A0U3I6W9_9MICC</name>
<dbReference type="EMBL" id="CP013254">
    <property type="protein sequence ID" value="ALU39068.1"/>
    <property type="molecule type" value="Genomic_DNA"/>
</dbReference>
<evidence type="ECO:0000256" key="5">
    <source>
        <dbReference type="ARBA" id="ARBA00022839"/>
    </source>
</evidence>
<organism evidence="7 9">
    <name type="scientific">Kocuria flava</name>
    <dbReference type="NCBI Taxonomy" id="446860"/>
    <lineage>
        <taxon>Bacteria</taxon>
        <taxon>Bacillati</taxon>
        <taxon>Actinomycetota</taxon>
        <taxon>Actinomycetes</taxon>
        <taxon>Micrococcales</taxon>
        <taxon>Micrococcaceae</taxon>
        <taxon>Kocuria</taxon>
    </lineage>
</organism>
<dbReference type="Proteomes" id="UP000321155">
    <property type="component" value="Unassembled WGS sequence"/>
</dbReference>
<dbReference type="PANTHER" id="PTHR30337:SF0">
    <property type="entry name" value="NUCLEASE SBCCD SUBUNIT D"/>
    <property type="match status" value="1"/>
</dbReference>
<evidence type="ECO:0000256" key="4">
    <source>
        <dbReference type="ARBA" id="ARBA00022801"/>
    </source>
</evidence>
<gene>
    <name evidence="7" type="ORF">AS188_04100</name>
    <name evidence="8" type="ORF">KFL01_00380</name>
</gene>
<dbReference type="InterPro" id="IPR014577">
    <property type="entry name" value="UCP033093_metalloPase"/>
</dbReference>
<evidence type="ECO:0000256" key="1">
    <source>
        <dbReference type="ARBA" id="ARBA00010555"/>
    </source>
</evidence>
<dbReference type="PANTHER" id="PTHR30337">
    <property type="entry name" value="COMPONENT OF ATP-DEPENDENT DSDNA EXONUCLEASE"/>
    <property type="match status" value="1"/>
</dbReference>
<accession>A0A0U3I6W9</accession>
<reference evidence="7 9" key="1">
    <citation type="submission" date="2015-11" db="EMBL/GenBank/DDBJ databases">
        <title>Complete Genome Sequence of Kocuria flava strain HO-9041.</title>
        <authorList>
            <person name="Zhou M."/>
            <person name="Dai J."/>
        </authorList>
    </citation>
    <scope>NUCLEOTIDE SEQUENCE [LARGE SCALE GENOMIC DNA]</scope>
    <source>
        <strain evidence="7 9">HO-9041</strain>
    </source>
</reference>
<dbReference type="EMBL" id="BJZR01000001">
    <property type="protein sequence ID" value="GEO90732.1"/>
    <property type="molecule type" value="Genomic_DNA"/>
</dbReference>
<proteinExistence type="inferred from homology"/>
<dbReference type="InterPro" id="IPR029052">
    <property type="entry name" value="Metallo-depent_PP-like"/>
</dbReference>
<dbReference type="Proteomes" id="UP000057181">
    <property type="component" value="Chromosome"/>
</dbReference>
<dbReference type="SUPFAM" id="SSF56300">
    <property type="entry name" value="Metallo-dependent phosphatases"/>
    <property type="match status" value="1"/>
</dbReference>
<comment type="similarity">
    <text evidence="1">Belongs to the SbcD family.</text>
</comment>
<dbReference type="RefSeq" id="WP_058857780.1">
    <property type="nucleotide sequence ID" value="NZ_BJZR01000001.1"/>
</dbReference>
<dbReference type="Pfam" id="PF00149">
    <property type="entry name" value="Metallophos"/>
    <property type="match status" value="1"/>
</dbReference>